<dbReference type="EMBL" id="FZQP02002857">
    <property type="protein sequence ID" value="VVC96708.1"/>
    <property type="molecule type" value="Genomic_DNA"/>
</dbReference>
<dbReference type="GO" id="GO:0004674">
    <property type="term" value="F:protein serine/threonine kinase activity"/>
    <property type="evidence" value="ECO:0007669"/>
    <property type="project" value="InterPro"/>
</dbReference>
<evidence type="ECO:0000256" key="1">
    <source>
        <dbReference type="SAM" id="Phobius"/>
    </source>
</evidence>
<evidence type="ECO:0000313" key="3">
    <source>
        <dbReference type="EMBL" id="VVC96708.1"/>
    </source>
</evidence>
<feature type="domain" description="Telomere-length maintenance and DNA damage repair" evidence="2">
    <location>
        <begin position="7"/>
        <end position="110"/>
    </location>
</feature>
<keyword evidence="1" id="KW-0812">Transmembrane</keyword>
<dbReference type="Pfam" id="PF11640">
    <property type="entry name" value="TAN"/>
    <property type="match status" value="1"/>
</dbReference>
<feature type="transmembrane region" description="Helical" evidence="1">
    <location>
        <begin position="108"/>
        <end position="125"/>
    </location>
</feature>
<keyword evidence="1" id="KW-0472">Membrane</keyword>
<accession>A0A5E4QEK0</accession>
<gene>
    <name evidence="3" type="ORF">LSINAPIS_LOCUS8155</name>
</gene>
<evidence type="ECO:0000313" key="4">
    <source>
        <dbReference type="Proteomes" id="UP000324832"/>
    </source>
</evidence>
<keyword evidence="1" id="KW-1133">Transmembrane helix</keyword>
<proteinExistence type="predicted"/>
<dbReference type="InterPro" id="IPR021668">
    <property type="entry name" value="TAN"/>
</dbReference>
<dbReference type="AlphaFoldDB" id="A0A5E4QEK0"/>
<evidence type="ECO:0000259" key="2">
    <source>
        <dbReference type="Pfam" id="PF11640"/>
    </source>
</evidence>
<name>A0A5E4QEK0_9NEOP</name>
<protein>
    <recommendedName>
        <fullName evidence="2">Telomere-length maintenance and DNA damage repair domain-containing protein</fullName>
    </recommendedName>
</protein>
<dbReference type="Proteomes" id="UP000324832">
    <property type="component" value="Unassembled WGS sequence"/>
</dbReference>
<reference evidence="3 4" key="1">
    <citation type="submission" date="2017-07" db="EMBL/GenBank/DDBJ databases">
        <authorList>
            <person name="Talla V."/>
            <person name="Backstrom N."/>
        </authorList>
    </citation>
    <scope>NUCLEOTIDE SEQUENCE [LARGE SCALE GENOMIC DNA]</scope>
</reference>
<keyword evidence="4" id="KW-1185">Reference proteome</keyword>
<organism evidence="3 4">
    <name type="scientific">Leptidea sinapis</name>
    <dbReference type="NCBI Taxonomy" id="189913"/>
    <lineage>
        <taxon>Eukaryota</taxon>
        <taxon>Metazoa</taxon>
        <taxon>Ecdysozoa</taxon>
        <taxon>Arthropoda</taxon>
        <taxon>Hexapoda</taxon>
        <taxon>Insecta</taxon>
        <taxon>Pterygota</taxon>
        <taxon>Neoptera</taxon>
        <taxon>Endopterygota</taxon>
        <taxon>Lepidoptera</taxon>
        <taxon>Glossata</taxon>
        <taxon>Ditrysia</taxon>
        <taxon>Papilionoidea</taxon>
        <taxon>Pieridae</taxon>
        <taxon>Dismorphiinae</taxon>
        <taxon>Leptidea</taxon>
    </lineage>
</organism>
<sequence>MSLESSLREICANLTSIRATERKKSAENLKDMLSRSAVPSLLTDNTRKKSGYSWNHLFGDINDFIIKESEKYETNKNFYAILGLSTSLLNLCVSGANKGKFTKRALKYIFLITNFVLCVHFYFYVKGSTYIKCDSIVEACFNIFNDNRLRKAVGDAYYTLLYKHVLNIDHYIDRREYEVHIALPLGLELPTCNVFQRGDADQRRFVRRKCWNCDDHANIYDFCVKS</sequence>